<dbReference type="Pfam" id="PF00903">
    <property type="entry name" value="Glyoxalase"/>
    <property type="match status" value="1"/>
</dbReference>
<dbReference type="PANTHER" id="PTHR43048:SF5">
    <property type="entry name" value="BLR5325 PROTEIN"/>
    <property type="match status" value="1"/>
</dbReference>
<keyword evidence="4" id="KW-1185">Reference proteome</keyword>
<evidence type="ECO:0000256" key="1">
    <source>
        <dbReference type="ARBA" id="ARBA00022723"/>
    </source>
</evidence>
<dbReference type="InterPro" id="IPR037523">
    <property type="entry name" value="VOC_core"/>
</dbReference>
<dbReference type="EC" id="4.4.1.5" evidence="3"/>
<organism evidence="3 4">
    <name type="scientific">Flavimaricola marinus</name>
    <dbReference type="NCBI Taxonomy" id="1819565"/>
    <lineage>
        <taxon>Bacteria</taxon>
        <taxon>Pseudomonadati</taxon>
        <taxon>Pseudomonadota</taxon>
        <taxon>Alphaproteobacteria</taxon>
        <taxon>Rhodobacterales</taxon>
        <taxon>Paracoccaceae</taxon>
        <taxon>Flavimaricola</taxon>
    </lineage>
</organism>
<dbReference type="CDD" id="cd06587">
    <property type="entry name" value="VOC"/>
    <property type="match status" value="1"/>
</dbReference>
<dbReference type="PANTHER" id="PTHR43048">
    <property type="entry name" value="METHYLMALONYL-COA EPIMERASE"/>
    <property type="match status" value="1"/>
</dbReference>
<dbReference type="InterPro" id="IPR051785">
    <property type="entry name" value="MMCE/EMCE_epimerase"/>
</dbReference>
<protein>
    <submittedName>
        <fullName evidence="3">Lactoylglutathione lyase</fullName>
        <ecNumber evidence="3">4.4.1.5</ecNumber>
    </submittedName>
</protein>
<name>A0A238LB87_9RHOB</name>
<dbReference type="InterPro" id="IPR004360">
    <property type="entry name" value="Glyas_Fos-R_dOase_dom"/>
</dbReference>
<proteinExistence type="predicted"/>
<evidence type="ECO:0000259" key="2">
    <source>
        <dbReference type="PROSITE" id="PS51819"/>
    </source>
</evidence>
<dbReference type="SUPFAM" id="SSF54593">
    <property type="entry name" value="Glyoxalase/Bleomycin resistance protein/Dihydroxybiphenyl dioxygenase"/>
    <property type="match status" value="1"/>
</dbReference>
<evidence type="ECO:0000313" key="4">
    <source>
        <dbReference type="Proteomes" id="UP000201613"/>
    </source>
</evidence>
<dbReference type="RefSeq" id="WP_093990435.1">
    <property type="nucleotide sequence ID" value="NZ_FXZK01000001.1"/>
</dbReference>
<dbReference type="GO" id="GO:0004493">
    <property type="term" value="F:methylmalonyl-CoA epimerase activity"/>
    <property type="evidence" value="ECO:0007669"/>
    <property type="project" value="TreeGrafter"/>
</dbReference>
<dbReference type="EMBL" id="FXZK01000001">
    <property type="protein sequence ID" value="SMY06236.1"/>
    <property type="molecule type" value="Genomic_DNA"/>
</dbReference>
<reference evidence="3 4" key="1">
    <citation type="submission" date="2017-05" db="EMBL/GenBank/DDBJ databases">
        <authorList>
            <person name="Song R."/>
            <person name="Chenine A.L."/>
            <person name="Ruprecht R.M."/>
        </authorList>
    </citation>
    <scope>NUCLEOTIDE SEQUENCE [LARGE SCALE GENOMIC DNA]</scope>
    <source>
        <strain evidence="3 4">CECT 8899</strain>
    </source>
</reference>
<keyword evidence="3" id="KW-0456">Lyase</keyword>
<dbReference type="Proteomes" id="UP000201613">
    <property type="component" value="Unassembled WGS sequence"/>
</dbReference>
<evidence type="ECO:0000313" key="3">
    <source>
        <dbReference type="EMBL" id="SMY06236.1"/>
    </source>
</evidence>
<gene>
    <name evidence="3" type="primary">gloA_1</name>
    <name evidence="3" type="ORF">LOM8899_00359</name>
</gene>
<accession>A0A238LB87</accession>
<dbReference type="GO" id="GO:0004462">
    <property type="term" value="F:lactoylglutathione lyase activity"/>
    <property type="evidence" value="ECO:0007669"/>
    <property type="project" value="UniProtKB-EC"/>
</dbReference>
<dbReference type="InterPro" id="IPR029068">
    <property type="entry name" value="Glyas_Bleomycin-R_OHBP_Dase"/>
</dbReference>
<feature type="domain" description="VOC" evidence="2">
    <location>
        <begin position="6"/>
        <end position="128"/>
    </location>
</feature>
<dbReference type="GO" id="GO:0046491">
    <property type="term" value="P:L-methylmalonyl-CoA metabolic process"/>
    <property type="evidence" value="ECO:0007669"/>
    <property type="project" value="TreeGrafter"/>
</dbReference>
<dbReference type="PROSITE" id="PS51819">
    <property type="entry name" value="VOC"/>
    <property type="match status" value="1"/>
</dbReference>
<dbReference type="OrthoDB" id="9812656at2"/>
<dbReference type="Gene3D" id="3.10.180.10">
    <property type="entry name" value="2,3-Dihydroxybiphenyl 1,2-Dioxygenase, domain 1"/>
    <property type="match status" value="1"/>
</dbReference>
<dbReference type="AlphaFoldDB" id="A0A238LB87"/>
<keyword evidence="1" id="KW-0479">Metal-binding</keyword>
<dbReference type="GO" id="GO:0046872">
    <property type="term" value="F:metal ion binding"/>
    <property type="evidence" value="ECO:0007669"/>
    <property type="project" value="UniProtKB-KW"/>
</dbReference>
<sequence length="144" mass="16068">MTGITALGHIALKVKDLDAMAHFWRDQVGLQEMERLRHDNGETWLIYLRITDTQFLELITGAETDRAPHDGPAGVTHICLTIEDLDAETARLTANGITLTSQIKTGLDGNRGAWIEDPEGNRIELMEMAPDCIQYQAIEALRAR</sequence>